<accession>A0ABW3Q1C1</accession>
<keyword evidence="1" id="KW-0812">Transmembrane</keyword>
<sequence>MNFLLKIVGVILLVTGLVLAIKPDSFGKFSTSLDSYQMIEKRVKWGILIGMGGFILFHNNWVSWNVLATALLIAITFGIIIARLIGFVLDGFFTKQFYWLLIEIGALIIFGLLYWKQRNS</sequence>
<organism evidence="2 3">
    <name type="scientific">Larkinella insperata</name>
    <dbReference type="NCBI Taxonomy" id="332158"/>
    <lineage>
        <taxon>Bacteria</taxon>
        <taxon>Pseudomonadati</taxon>
        <taxon>Bacteroidota</taxon>
        <taxon>Cytophagia</taxon>
        <taxon>Cytophagales</taxon>
        <taxon>Spirosomataceae</taxon>
        <taxon>Larkinella</taxon>
    </lineage>
</organism>
<gene>
    <name evidence="2" type="ORF">ACFQ4C_08490</name>
</gene>
<feature type="transmembrane region" description="Helical" evidence="1">
    <location>
        <begin position="44"/>
        <end position="61"/>
    </location>
</feature>
<evidence type="ECO:0000256" key="1">
    <source>
        <dbReference type="SAM" id="Phobius"/>
    </source>
</evidence>
<dbReference type="Pfam" id="PF14248">
    <property type="entry name" value="DUF4345"/>
    <property type="match status" value="1"/>
</dbReference>
<evidence type="ECO:0000313" key="3">
    <source>
        <dbReference type="Proteomes" id="UP001597116"/>
    </source>
</evidence>
<proteinExistence type="predicted"/>
<dbReference type="EMBL" id="JBHTLP010000007">
    <property type="protein sequence ID" value="MFD1141143.1"/>
    <property type="molecule type" value="Genomic_DNA"/>
</dbReference>
<dbReference type="InterPro" id="IPR025597">
    <property type="entry name" value="DUF4345"/>
</dbReference>
<name>A0ABW3Q1C1_9BACT</name>
<reference evidence="3" key="1">
    <citation type="journal article" date="2019" name="Int. J. Syst. Evol. Microbiol.">
        <title>The Global Catalogue of Microorganisms (GCM) 10K type strain sequencing project: providing services to taxonomists for standard genome sequencing and annotation.</title>
        <authorList>
            <consortium name="The Broad Institute Genomics Platform"/>
            <consortium name="The Broad Institute Genome Sequencing Center for Infectious Disease"/>
            <person name="Wu L."/>
            <person name="Ma J."/>
        </authorList>
    </citation>
    <scope>NUCLEOTIDE SEQUENCE [LARGE SCALE GENOMIC DNA]</scope>
    <source>
        <strain evidence="3">CCUG 55608</strain>
    </source>
</reference>
<dbReference type="Proteomes" id="UP001597116">
    <property type="component" value="Unassembled WGS sequence"/>
</dbReference>
<protein>
    <submittedName>
        <fullName evidence="2">DUF4345 family protein</fullName>
    </submittedName>
</protein>
<keyword evidence="1" id="KW-0472">Membrane</keyword>
<feature type="transmembrane region" description="Helical" evidence="1">
    <location>
        <begin position="66"/>
        <end position="85"/>
    </location>
</feature>
<dbReference type="RefSeq" id="WP_379884189.1">
    <property type="nucleotide sequence ID" value="NZ_JBHTLP010000007.1"/>
</dbReference>
<keyword evidence="1" id="KW-1133">Transmembrane helix</keyword>
<feature type="transmembrane region" description="Helical" evidence="1">
    <location>
        <begin position="97"/>
        <end position="115"/>
    </location>
</feature>
<comment type="caution">
    <text evidence="2">The sequence shown here is derived from an EMBL/GenBank/DDBJ whole genome shotgun (WGS) entry which is preliminary data.</text>
</comment>
<keyword evidence="3" id="KW-1185">Reference proteome</keyword>
<evidence type="ECO:0000313" key="2">
    <source>
        <dbReference type="EMBL" id="MFD1141143.1"/>
    </source>
</evidence>